<dbReference type="SUPFAM" id="SSF47473">
    <property type="entry name" value="EF-hand"/>
    <property type="match status" value="1"/>
</dbReference>
<gene>
    <name evidence="3" type="ORF">SAMN05660686_00332</name>
</gene>
<dbReference type="OrthoDB" id="7474785at2"/>
<dbReference type="SMART" id="SM00054">
    <property type="entry name" value="EFh"/>
    <property type="match status" value="4"/>
</dbReference>
<protein>
    <submittedName>
        <fullName evidence="3">Ca2+-binding protein, EF-hand superfamily</fullName>
    </submittedName>
</protein>
<proteinExistence type="predicted"/>
<dbReference type="Gene3D" id="1.10.238.10">
    <property type="entry name" value="EF-hand"/>
    <property type="match status" value="2"/>
</dbReference>
<feature type="domain" description="EF-hand" evidence="2">
    <location>
        <begin position="91"/>
        <end position="126"/>
    </location>
</feature>
<organism evidence="3 4">
    <name type="scientific">Thalassobaculum litoreum DSM 18839</name>
    <dbReference type="NCBI Taxonomy" id="1123362"/>
    <lineage>
        <taxon>Bacteria</taxon>
        <taxon>Pseudomonadati</taxon>
        <taxon>Pseudomonadota</taxon>
        <taxon>Alphaproteobacteria</taxon>
        <taxon>Rhodospirillales</taxon>
        <taxon>Thalassobaculaceae</taxon>
        <taxon>Thalassobaculum</taxon>
    </lineage>
</organism>
<dbReference type="AlphaFoldDB" id="A0A8G2BEA3"/>
<dbReference type="Proteomes" id="UP000198615">
    <property type="component" value="Unassembled WGS sequence"/>
</dbReference>
<reference evidence="3 4" key="1">
    <citation type="submission" date="2016-10" db="EMBL/GenBank/DDBJ databases">
        <authorList>
            <person name="Varghese N."/>
            <person name="Submissions S."/>
        </authorList>
    </citation>
    <scope>NUCLEOTIDE SEQUENCE [LARGE SCALE GENOMIC DNA]</scope>
    <source>
        <strain evidence="3 4">DSM 18839</strain>
    </source>
</reference>
<dbReference type="Pfam" id="PF13499">
    <property type="entry name" value="EF-hand_7"/>
    <property type="match status" value="1"/>
</dbReference>
<sequence>MTTRIKALALAAALGTAVIVPSLAIAHGDGPKDGKRAEYMEMRFQQMDADKDGKITAAEIESFHAARFAAADANGDGKLSLEEMDAARAEQRQERFGRMIAKLDKDGDGQLSAEEMPMRGERMMKLDTDGDGAVSLEEMKAAKGHHGPKH</sequence>
<dbReference type="InterPro" id="IPR018247">
    <property type="entry name" value="EF_Hand_1_Ca_BS"/>
</dbReference>
<dbReference type="RefSeq" id="WP_093147653.1">
    <property type="nucleotide sequence ID" value="NZ_FNBW01000001.1"/>
</dbReference>
<evidence type="ECO:0000313" key="4">
    <source>
        <dbReference type="Proteomes" id="UP000198615"/>
    </source>
</evidence>
<evidence type="ECO:0000256" key="1">
    <source>
        <dbReference type="SAM" id="SignalP"/>
    </source>
</evidence>
<dbReference type="PROSITE" id="PS00018">
    <property type="entry name" value="EF_HAND_1"/>
    <property type="match status" value="3"/>
</dbReference>
<dbReference type="PROSITE" id="PS50222">
    <property type="entry name" value="EF_HAND_2"/>
    <property type="match status" value="2"/>
</dbReference>
<dbReference type="PANTHER" id="PTHR10827:SF102">
    <property type="entry name" value="EF-HAND DOMAIN-CONTAINING PROTEIN"/>
    <property type="match status" value="1"/>
</dbReference>
<feature type="domain" description="EF-hand" evidence="2">
    <location>
        <begin position="35"/>
        <end position="70"/>
    </location>
</feature>
<keyword evidence="4" id="KW-1185">Reference proteome</keyword>
<evidence type="ECO:0000313" key="3">
    <source>
        <dbReference type="EMBL" id="SDF11924.1"/>
    </source>
</evidence>
<dbReference type="PANTHER" id="PTHR10827">
    <property type="entry name" value="RETICULOCALBIN"/>
    <property type="match status" value="1"/>
</dbReference>
<dbReference type="GO" id="GO:0005509">
    <property type="term" value="F:calcium ion binding"/>
    <property type="evidence" value="ECO:0007669"/>
    <property type="project" value="InterPro"/>
</dbReference>
<dbReference type="Pfam" id="PF13202">
    <property type="entry name" value="EF-hand_5"/>
    <property type="match status" value="2"/>
</dbReference>
<evidence type="ECO:0000259" key="2">
    <source>
        <dbReference type="PROSITE" id="PS50222"/>
    </source>
</evidence>
<name>A0A8G2BEA3_9PROT</name>
<feature type="signal peptide" evidence="1">
    <location>
        <begin position="1"/>
        <end position="26"/>
    </location>
</feature>
<dbReference type="InterPro" id="IPR011992">
    <property type="entry name" value="EF-hand-dom_pair"/>
</dbReference>
<comment type="caution">
    <text evidence="3">The sequence shown here is derived from an EMBL/GenBank/DDBJ whole genome shotgun (WGS) entry which is preliminary data.</text>
</comment>
<dbReference type="EMBL" id="FNBW01000001">
    <property type="protein sequence ID" value="SDF11924.1"/>
    <property type="molecule type" value="Genomic_DNA"/>
</dbReference>
<keyword evidence="1" id="KW-0732">Signal</keyword>
<dbReference type="InterPro" id="IPR002048">
    <property type="entry name" value="EF_hand_dom"/>
</dbReference>
<accession>A0A8G2BEA3</accession>
<feature type="chain" id="PRO_5034583332" evidence="1">
    <location>
        <begin position="27"/>
        <end position="150"/>
    </location>
</feature>